<keyword evidence="3" id="KW-1185">Reference proteome</keyword>
<comment type="caution">
    <text evidence="2">The sequence shown here is derived from an EMBL/GenBank/DDBJ whole genome shotgun (WGS) entry which is preliminary data.</text>
</comment>
<dbReference type="AlphaFoldDB" id="A0A931B8T4"/>
<dbReference type="RefSeq" id="WP_196197398.1">
    <property type="nucleotide sequence ID" value="NZ_JADPRT010000015.1"/>
</dbReference>
<dbReference type="EMBL" id="JADPRT010000015">
    <property type="protein sequence ID" value="MBF9072236.1"/>
    <property type="molecule type" value="Genomic_DNA"/>
</dbReference>
<organism evidence="2 3">
    <name type="scientific">Streptacidiphilus fuscans</name>
    <dbReference type="NCBI Taxonomy" id="2789292"/>
    <lineage>
        <taxon>Bacteria</taxon>
        <taxon>Bacillati</taxon>
        <taxon>Actinomycetota</taxon>
        <taxon>Actinomycetes</taxon>
        <taxon>Kitasatosporales</taxon>
        <taxon>Streptomycetaceae</taxon>
        <taxon>Streptacidiphilus</taxon>
    </lineage>
</organism>
<keyword evidence="1" id="KW-0175">Coiled coil</keyword>
<reference evidence="2" key="1">
    <citation type="submission" date="2020-11" db="EMBL/GenBank/DDBJ databases">
        <title>Isolation and identification of active actinomycetes.</title>
        <authorList>
            <person name="Yu B."/>
        </authorList>
    </citation>
    <scope>NUCLEOTIDE SEQUENCE</scope>
    <source>
        <strain evidence="2">NEAU-YB345</strain>
    </source>
</reference>
<proteinExistence type="predicted"/>
<evidence type="ECO:0000256" key="1">
    <source>
        <dbReference type="SAM" id="Coils"/>
    </source>
</evidence>
<protein>
    <submittedName>
        <fullName evidence="2">Uncharacterized protein</fullName>
    </submittedName>
</protein>
<name>A0A931B8T4_9ACTN</name>
<evidence type="ECO:0000313" key="2">
    <source>
        <dbReference type="EMBL" id="MBF9072236.1"/>
    </source>
</evidence>
<gene>
    <name evidence="2" type="ORF">I2501_29840</name>
</gene>
<evidence type="ECO:0000313" key="3">
    <source>
        <dbReference type="Proteomes" id="UP000657385"/>
    </source>
</evidence>
<feature type="coiled-coil region" evidence="1">
    <location>
        <begin position="29"/>
        <end position="73"/>
    </location>
</feature>
<sequence length="304" mass="33511">MSGPPLLSAVLGSHDSHGCGQAQQPNLWIAHLEGDVGDLAKEVAELEQQVEEARELRAIAERLDDEIAANLEEIESIGSAVREAHFDLDNQIAEHDFMAVEQSVDSVRGLVDPRTVLSVVDAVLLLTAIRDDSAVPSYKWPRKLAEGVNPDSTPRLTQAQLDAQYAKELDDGARDWESFWGDTDWDDSQRDDQWETDRGERELEAMRNLAGKAADNIREIVEEIGESIWPELVASVEAGDRDSAVAHLLDAVRVAAELDSAYELYQANLSRLYTVSPGALGAMGEHLMGMETWLAAQTDRNPEE</sequence>
<dbReference type="Proteomes" id="UP000657385">
    <property type="component" value="Unassembled WGS sequence"/>
</dbReference>
<accession>A0A931B8T4</accession>